<evidence type="ECO:0000256" key="1">
    <source>
        <dbReference type="ARBA" id="ARBA00005917"/>
    </source>
</evidence>
<dbReference type="InterPro" id="IPR036277">
    <property type="entry name" value="SMC_hinge_sf"/>
</dbReference>
<name>A0A5N5TK94_9CRUS</name>
<evidence type="ECO:0000259" key="9">
    <source>
        <dbReference type="SMART" id="SM00968"/>
    </source>
</evidence>
<dbReference type="SMART" id="SM00968">
    <property type="entry name" value="SMC_hinge"/>
    <property type="match status" value="1"/>
</dbReference>
<proteinExistence type="inferred from homology"/>
<evidence type="ECO:0000313" key="11">
    <source>
        <dbReference type="Proteomes" id="UP000326759"/>
    </source>
</evidence>
<dbReference type="Pfam" id="PF06470">
    <property type="entry name" value="SMC_hinge"/>
    <property type="match status" value="1"/>
</dbReference>
<dbReference type="GO" id="GO:0016887">
    <property type="term" value="F:ATP hydrolysis activity"/>
    <property type="evidence" value="ECO:0007669"/>
    <property type="project" value="InterPro"/>
</dbReference>
<feature type="coiled-coil region" evidence="8">
    <location>
        <begin position="179"/>
        <end position="371"/>
    </location>
</feature>
<keyword evidence="5 8" id="KW-0175">Coiled coil</keyword>
<dbReference type="SUPFAM" id="SSF52540">
    <property type="entry name" value="P-loop containing nucleoside triphosphate hydrolases"/>
    <property type="match status" value="1"/>
</dbReference>
<evidence type="ECO:0000256" key="5">
    <source>
        <dbReference type="ARBA" id="ARBA00023054"/>
    </source>
</evidence>
<protein>
    <recommendedName>
        <fullName evidence="2">Structural maintenance of chromosomes protein 3</fullName>
    </recommendedName>
</protein>
<dbReference type="GO" id="GO:0005694">
    <property type="term" value="C:chromosome"/>
    <property type="evidence" value="ECO:0007669"/>
    <property type="project" value="InterPro"/>
</dbReference>
<feature type="domain" description="SMC hinge" evidence="9">
    <location>
        <begin position="531"/>
        <end position="644"/>
    </location>
</feature>
<dbReference type="FunFam" id="3.30.70.1620:FF:000002">
    <property type="entry name" value="Structural maintenance of chromosomes 3"/>
    <property type="match status" value="1"/>
</dbReference>
<dbReference type="GO" id="GO:0005524">
    <property type="term" value="F:ATP binding"/>
    <property type="evidence" value="ECO:0007669"/>
    <property type="project" value="InterPro"/>
</dbReference>
<organism evidence="10 11">
    <name type="scientific">Armadillidium nasatum</name>
    <dbReference type="NCBI Taxonomy" id="96803"/>
    <lineage>
        <taxon>Eukaryota</taxon>
        <taxon>Metazoa</taxon>
        <taxon>Ecdysozoa</taxon>
        <taxon>Arthropoda</taxon>
        <taxon>Crustacea</taxon>
        <taxon>Multicrustacea</taxon>
        <taxon>Malacostraca</taxon>
        <taxon>Eumalacostraca</taxon>
        <taxon>Peracarida</taxon>
        <taxon>Isopoda</taxon>
        <taxon>Oniscidea</taxon>
        <taxon>Crinocheta</taxon>
        <taxon>Armadillidiidae</taxon>
        <taxon>Armadillidium</taxon>
    </lineage>
</organism>
<reference evidence="10 11" key="1">
    <citation type="journal article" date="2019" name="PLoS Biol.">
        <title>Sex chromosomes control vertical transmission of feminizing Wolbachia symbionts in an isopod.</title>
        <authorList>
            <person name="Becking T."/>
            <person name="Chebbi M.A."/>
            <person name="Giraud I."/>
            <person name="Moumen B."/>
            <person name="Laverre T."/>
            <person name="Caubet Y."/>
            <person name="Peccoud J."/>
            <person name="Gilbert C."/>
            <person name="Cordaux R."/>
        </authorList>
    </citation>
    <scope>NUCLEOTIDE SEQUENCE [LARGE SCALE GENOMIC DNA]</scope>
    <source>
        <strain evidence="10">ANa2</strain>
        <tissue evidence="10">Whole body excluding digestive tract and cuticle</tissue>
    </source>
</reference>
<keyword evidence="11" id="KW-1185">Reference proteome</keyword>
<dbReference type="SUPFAM" id="SSF75553">
    <property type="entry name" value="Smc hinge domain"/>
    <property type="match status" value="1"/>
</dbReference>
<evidence type="ECO:0000256" key="3">
    <source>
        <dbReference type="ARBA" id="ARBA00022618"/>
    </source>
</evidence>
<accession>A0A5N5TK94</accession>
<dbReference type="Gene3D" id="3.30.70.1620">
    <property type="match status" value="1"/>
</dbReference>
<keyword evidence="7" id="KW-0131">Cell cycle</keyword>
<dbReference type="Gene3D" id="3.40.50.300">
    <property type="entry name" value="P-loop containing nucleotide triphosphate hydrolases"/>
    <property type="match status" value="1"/>
</dbReference>
<gene>
    <name evidence="10" type="primary">smc3</name>
    <name evidence="10" type="ORF">Anas_04564</name>
</gene>
<dbReference type="PANTHER" id="PTHR43977">
    <property type="entry name" value="STRUCTURAL MAINTENANCE OF CHROMOSOMES PROTEIN 3"/>
    <property type="match status" value="1"/>
</dbReference>
<evidence type="ECO:0000256" key="6">
    <source>
        <dbReference type="ARBA" id="ARBA00023242"/>
    </source>
</evidence>
<dbReference type="EMBL" id="SEYY01000737">
    <property type="protein sequence ID" value="KAB7506585.1"/>
    <property type="molecule type" value="Genomic_DNA"/>
</dbReference>
<evidence type="ECO:0000256" key="2">
    <source>
        <dbReference type="ARBA" id="ARBA00018690"/>
    </source>
</evidence>
<feature type="coiled-coil region" evidence="8">
    <location>
        <begin position="399"/>
        <end position="496"/>
    </location>
</feature>
<evidence type="ECO:0000256" key="7">
    <source>
        <dbReference type="ARBA" id="ARBA00023306"/>
    </source>
</evidence>
<dbReference type="InterPro" id="IPR010935">
    <property type="entry name" value="SMC_hinge"/>
</dbReference>
<comment type="caution">
    <text evidence="10">The sequence shown here is derived from an EMBL/GenBank/DDBJ whole genome shotgun (WGS) entry which is preliminary data.</text>
</comment>
<evidence type="ECO:0000256" key="8">
    <source>
        <dbReference type="SAM" id="Coils"/>
    </source>
</evidence>
<dbReference type="InterPro" id="IPR041741">
    <property type="entry name" value="SMC3_ABC_euk"/>
</dbReference>
<keyword evidence="3" id="KW-0132">Cell division</keyword>
<comment type="similarity">
    <text evidence="1">Belongs to the SMC family. SMC3 subfamily.</text>
</comment>
<keyword evidence="6" id="KW-0539">Nucleus</keyword>
<evidence type="ECO:0000256" key="4">
    <source>
        <dbReference type="ARBA" id="ARBA00022776"/>
    </source>
</evidence>
<evidence type="ECO:0000313" key="10">
    <source>
        <dbReference type="EMBL" id="KAB7506585.1"/>
    </source>
</evidence>
<dbReference type="FunFam" id="1.20.1060.20:FF:000002">
    <property type="entry name" value="Structural maintenance of chromosomes 3"/>
    <property type="match status" value="1"/>
</dbReference>
<dbReference type="FunFam" id="3.40.50.300:FF:000424">
    <property type="entry name" value="Structural maintenance of chromosomes 3"/>
    <property type="match status" value="1"/>
</dbReference>
<feature type="coiled-coil region" evidence="8">
    <location>
        <begin position="676"/>
        <end position="724"/>
    </location>
</feature>
<keyword evidence="4" id="KW-0498">Mitosis</keyword>
<dbReference type="GO" id="GO:0051301">
    <property type="term" value="P:cell division"/>
    <property type="evidence" value="ECO:0007669"/>
    <property type="project" value="UniProtKB-KW"/>
</dbReference>
<dbReference type="Proteomes" id="UP000326759">
    <property type="component" value="Unassembled WGS sequence"/>
</dbReference>
<dbReference type="GO" id="GO:0051276">
    <property type="term" value="P:chromosome organization"/>
    <property type="evidence" value="ECO:0007669"/>
    <property type="project" value="InterPro"/>
</dbReference>
<dbReference type="Gene3D" id="1.20.1060.20">
    <property type="match status" value="1"/>
</dbReference>
<dbReference type="InterPro" id="IPR003395">
    <property type="entry name" value="RecF/RecN/SMC_N"/>
</dbReference>
<dbReference type="Pfam" id="PF02463">
    <property type="entry name" value="SMC_N"/>
    <property type="match status" value="1"/>
</dbReference>
<dbReference type="InterPro" id="IPR027417">
    <property type="entry name" value="P-loop_NTPase"/>
</dbReference>
<sequence>MYIRQIIIQGFKSYREQTVIEPFDPRHNVVVGRNGSGKSNFFYAIQFVLSDEFSHLRAEQRQALLHEGTGPRVISAFVEIIFDNADGRIPIDKNEVCLRRVIGAKKDQYFLNRKAVTKMDVMNLLESAGFSRSNPYYIVKQGKINQMATAPDSQRLKLLREVAGTRVYDERREESRGILKETESKREKIEEFLRTIEERLQTLEEEKEELKEYQKYDKMRRALEYTIHDRELKETRKKLEDMENQRKNSGAEQEKFRQLLQKAQENIKTFSKEAKEYKTKLSQVKEERDTFNMEQQQLMKEKNKLEFTIKDLTDEVQGDNKSKERAERELQKLRDTITLKEKELEAIRPQYETMKKREDEAQRELSLKDQKRKELYAKQGRGSQFTSKEQRDQWIQKELRSLNKAVKSKNDQIHRLEDELKRDKERREELEKKIEELSADTENYRQNIDEHNKVFYEMKKNKDQLQSERNEHWRKENNLQQNVSSLKEDLSRADQSLRSMAGKPILNGRDSVQKVLDTFKEKGGQLGDTANQYYGLLIENFECDRSIYTAVEVTAGNKLFHHIVESDKIGTQILKEMNRQKLPGEVTFMPLNRLSVKDIDYPQTNDAIPMVSKLTYSERYHKALKYIFGRTLICRNLEVATHLARSTRLDCVTLDGDQVSSKGSLTGGYFNTSRSRLEIQKTRSELRDQIRSAETELRTLQDTLKKTEQEINKIVSEMQKTEIKNSKAKNLFEKVKTDIRSNERRVREY</sequence>
<dbReference type="CDD" id="cd03272">
    <property type="entry name" value="ABC_SMC3_euk"/>
    <property type="match status" value="1"/>
</dbReference>
<dbReference type="AlphaFoldDB" id="A0A5N5TK94"/>
<dbReference type="OrthoDB" id="431497at2759"/>